<dbReference type="InterPro" id="IPR009057">
    <property type="entry name" value="Homeodomain-like_sf"/>
</dbReference>
<dbReference type="Pfam" id="PF00440">
    <property type="entry name" value="TetR_N"/>
    <property type="match status" value="1"/>
</dbReference>
<keyword evidence="1" id="KW-0678">Repressor</keyword>
<organism evidence="5 6">
    <name type="scientific">Cytobacillus spartinae</name>
    <dbReference type="NCBI Taxonomy" id="3299023"/>
    <lineage>
        <taxon>Bacteria</taxon>
        <taxon>Bacillati</taxon>
        <taxon>Bacillota</taxon>
        <taxon>Bacilli</taxon>
        <taxon>Bacillales</taxon>
        <taxon>Bacillaceae</taxon>
        <taxon>Cytobacillus</taxon>
    </lineage>
</organism>
<dbReference type="SUPFAM" id="SSF46689">
    <property type="entry name" value="Homeodomain-like"/>
    <property type="match status" value="1"/>
</dbReference>
<dbReference type="Proteomes" id="UP001601059">
    <property type="component" value="Unassembled WGS sequence"/>
</dbReference>
<evidence type="ECO:0000256" key="3">
    <source>
        <dbReference type="PROSITE-ProRule" id="PRU00335"/>
    </source>
</evidence>
<proteinExistence type="predicted"/>
<dbReference type="PANTHER" id="PTHR43479:SF11">
    <property type="entry name" value="ACREF_ENVCD OPERON REPRESSOR-RELATED"/>
    <property type="match status" value="1"/>
</dbReference>
<dbReference type="Gene3D" id="1.10.357.10">
    <property type="entry name" value="Tetracycline Repressor, domain 2"/>
    <property type="match status" value="1"/>
</dbReference>
<accession>A0ABW6KF29</accession>
<evidence type="ECO:0000313" key="6">
    <source>
        <dbReference type="Proteomes" id="UP001601059"/>
    </source>
</evidence>
<dbReference type="EMBL" id="JBIACK010000005">
    <property type="protein sequence ID" value="MFE8701423.1"/>
    <property type="molecule type" value="Genomic_DNA"/>
</dbReference>
<name>A0ABW6KF29_9BACI</name>
<comment type="caution">
    <text evidence="5">The sequence shown here is derived from an EMBL/GenBank/DDBJ whole genome shotgun (WGS) entry which is preliminary data.</text>
</comment>
<sequence>MPFQTFINLPEDKKNQIIDAAIEEFYKMGFEKTSIAKVIERAGIPRGSFYQYFDGKTDLYKYIIVDVIGRRKHEFSGTVLADIEKLGFIEIIKELFISGIQFYRAFPRMAVVATEFVSIKDKEVKKSVLGESEQISNMYFLQLIKERKEKGEIAKEVDEEMLLFLINSLNTTFVDYFMEKTNMNYDDDSLVGAVDKMLAILANGISGKIRG</sequence>
<dbReference type="Pfam" id="PF21256">
    <property type="entry name" value="TetR_C_5-like"/>
    <property type="match status" value="1"/>
</dbReference>
<dbReference type="PANTHER" id="PTHR43479">
    <property type="entry name" value="ACREF/ENVCD OPERON REPRESSOR-RELATED"/>
    <property type="match status" value="1"/>
</dbReference>
<keyword evidence="6" id="KW-1185">Reference proteome</keyword>
<feature type="DNA-binding region" description="H-T-H motif" evidence="3">
    <location>
        <begin position="34"/>
        <end position="53"/>
    </location>
</feature>
<feature type="domain" description="HTH tetR-type" evidence="4">
    <location>
        <begin position="11"/>
        <end position="71"/>
    </location>
</feature>
<keyword evidence="2 3" id="KW-0238">DNA-binding</keyword>
<evidence type="ECO:0000256" key="1">
    <source>
        <dbReference type="ARBA" id="ARBA00022491"/>
    </source>
</evidence>
<evidence type="ECO:0000256" key="2">
    <source>
        <dbReference type="ARBA" id="ARBA00023125"/>
    </source>
</evidence>
<dbReference type="RefSeq" id="WP_389361389.1">
    <property type="nucleotide sequence ID" value="NZ_JBIACK010000005.1"/>
</dbReference>
<gene>
    <name evidence="5" type="ORF">ACFYKX_12530</name>
</gene>
<reference evidence="5 6" key="1">
    <citation type="submission" date="2024-08" db="EMBL/GenBank/DDBJ databases">
        <title>Two novel Cytobacillus novel species.</title>
        <authorList>
            <person name="Liu G."/>
        </authorList>
    </citation>
    <scope>NUCLEOTIDE SEQUENCE [LARGE SCALE GENOMIC DNA]</scope>
    <source>
        <strain evidence="5 6">FJAT-54145</strain>
    </source>
</reference>
<dbReference type="PROSITE" id="PS50977">
    <property type="entry name" value="HTH_TETR_2"/>
    <property type="match status" value="1"/>
</dbReference>
<dbReference type="SUPFAM" id="SSF48498">
    <property type="entry name" value="Tetracyclin repressor-like, C-terminal domain"/>
    <property type="match status" value="1"/>
</dbReference>
<protein>
    <submittedName>
        <fullName evidence="5">TetR/AcrR family transcriptional regulator</fullName>
    </submittedName>
</protein>
<dbReference type="InterPro" id="IPR036271">
    <property type="entry name" value="Tet_transcr_reg_TetR-rel_C_sf"/>
</dbReference>
<evidence type="ECO:0000259" key="4">
    <source>
        <dbReference type="PROSITE" id="PS50977"/>
    </source>
</evidence>
<dbReference type="InterPro" id="IPR049488">
    <property type="entry name" value="TM_1030-like_C"/>
</dbReference>
<evidence type="ECO:0000313" key="5">
    <source>
        <dbReference type="EMBL" id="MFE8701423.1"/>
    </source>
</evidence>
<dbReference type="PRINTS" id="PR00455">
    <property type="entry name" value="HTHTETR"/>
</dbReference>
<dbReference type="InterPro" id="IPR001647">
    <property type="entry name" value="HTH_TetR"/>
</dbReference>
<dbReference type="InterPro" id="IPR050624">
    <property type="entry name" value="HTH-type_Tx_Regulator"/>
</dbReference>